<dbReference type="Proteomes" id="UP000321935">
    <property type="component" value="Unassembled WGS sequence"/>
</dbReference>
<accession>A0A5C7B1C5</accession>
<dbReference type="Pfam" id="PF07883">
    <property type="entry name" value="Cupin_2"/>
    <property type="match status" value="1"/>
</dbReference>
<evidence type="ECO:0000259" key="1">
    <source>
        <dbReference type="Pfam" id="PF07883"/>
    </source>
</evidence>
<reference evidence="2 3" key="1">
    <citation type="submission" date="2019-08" db="EMBL/GenBank/DDBJ databases">
        <title>Genomes sequence of Algoriphagus aquimarinus ACAM450.</title>
        <authorList>
            <person name="Bowman J.P."/>
        </authorList>
    </citation>
    <scope>NUCLEOTIDE SEQUENCE [LARGE SCALE GENOMIC DNA]</scope>
    <source>
        <strain evidence="2 3">ACAM 450</strain>
    </source>
</reference>
<sequence length="143" mass="15322">MNKEIIRIGQVTIAFLLETADTNGSLAMFEFGVPVGAKVPLPHYHEHYDETIYGLEGVITFTVAGKPIDIAAGESYFIPRGVIHGFINHGTVDAKALAVVTPALLGPNFFKECAEIVNAGGPPDLEKLKKVMTTHGLVPVIPN</sequence>
<gene>
    <name evidence="2" type="ORF">ESV85_10060</name>
</gene>
<dbReference type="PANTHER" id="PTHR36440">
    <property type="entry name" value="PUTATIVE (AFU_ORTHOLOGUE AFUA_8G07350)-RELATED"/>
    <property type="match status" value="1"/>
</dbReference>
<dbReference type="EMBL" id="VORW01000004">
    <property type="protein sequence ID" value="TXE12365.1"/>
    <property type="molecule type" value="Genomic_DNA"/>
</dbReference>
<evidence type="ECO:0000313" key="2">
    <source>
        <dbReference type="EMBL" id="TXE12365.1"/>
    </source>
</evidence>
<dbReference type="InterPro" id="IPR011051">
    <property type="entry name" value="RmlC_Cupin_sf"/>
</dbReference>
<dbReference type="InterPro" id="IPR053146">
    <property type="entry name" value="QDO-like"/>
</dbReference>
<name>A0A5C7B1C5_9BACT</name>
<organism evidence="2 3">
    <name type="scientific">Algoriphagus aquimarinus</name>
    <dbReference type="NCBI Taxonomy" id="237018"/>
    <lineage>
        <taxon>Bacteria</taxon>
        <taxon>Pseudomonadati</taxon>
        <taxon>Bacteroidota</taxon>
        <taxon>Cytophagia</taxon>
        <taxon>Cytophagales</taxon>
        <taxon>Cyclobacteriaceae</taxon>
        <taxon>Algoriphagus</taxon>
    </lineage>
</organism>
<comment type="caution">
    <text evidence="2">The sequence shown here is derived from an EMBL/GenBank/DDBJ whole genome shotgun (WGS) entry which is preliminary data.</text>
</comment>
<dbReference type="InterPro" id="IPR013096">
    <property type="entry name" value="Cupin_2"/>
</dbReference>
<dbReference type="PANTHER" id="PTHR36440:SF1">
    <property type="entry name" value="PUTATIVE (AFU_ORTHOLOGUE AFUA_8G07350)-RELATED"/>
    <property type="match status" value="1"/>
</dbReference>
<protein>
    <submittedName>
        <fullName evidence="2">Cupin domain-containing protein</fullName>
    </submittedName>
</protein>
<feature type="domain" description="Cupin type-2" evidence="1">
    <location>
        <begin position="31"/>
        <end position="100"/>
    </location>
</feature>
<dbReference type="Gene3D" id="2.60.120.10">
    <property type="entry name" value="Jelly Rolls"/>
    <property type="match status" value="1"/>
</dbReference>
<evidence type="ECO:0000313" key="3">
    <source>
        <dbReference type="Proteomes" id="UP000321935"/>
    </source>
</evidence>
<dbReference type="InterPro" id="IPR014710">
    <property type="entry name" value="RmlC-like_jellyroll"/>
</dbReference>
<proteinExistence type="predicted"/>
<dbReference type="AlphaFoldDB" id="A0A5C7B1C5"/>
<dbReference type="SUPFAM" id="SSF51182">
    <property type="entry name" value="RmlC-like cupins"/>
    <property type="match status" value="1"/>
</dbReference>
<dbReference type="OrthoDB" id="1423961at2"/>
<dbReference type="RefSeq" id="WP_146917113.1">
    <property type="nucleotide sequence ID" value="NZ_VORW01000004.1"/>
</dbReference>